<comment type="caution">
    <text evidence="2">The sequence shown here is derived from an EMBL/GenBank/DDBJ whole genome shotgun (WGS) entry which is preliminary data.</text>
</comment>
<dbReference type="Gene3D" id="1.10.1470.10">
    <property type="entry name" value="YjbJ"/>
    <property type="match status" value="1"/>
</dbReference>
<accession>A0A5C6S180</accession>
<feature type="region of interest" description="Disordered" evidence="1">
    <location>
        <begin position="74"/>
        <end position="112"/>
    </location>
</feature>
<dbReference type="InterPro" id="IPR036629">
    <property type="entry name" value="YjbJ_sf"/>
</dbReference>
<evidence type="ECO:0000256" key="1">
    <source>
        <dbReference type="SAM" id="MobiDB-lite"/>
    </source>
</evidence>
<reference evidence="2 3" key="1">
    <citation type="submission" date="2019-08" db="EMBL/GenBank/DDBJ databases">
        <authorList>
            <person name="Ye J."/>
        </authorList>
    </citation>
    <scope>NUCLEOTIDE SEQUENCE [LARGE SCALE GENOMIC DNA]</scope>
    <source>
        <strain evidence="2 3">TK008</strain>
    </source>
</reference>
<evidence type="ECO:0000313" key="2">
    <source>
        <dbReference type="EMBL" id="TXB68607.1"/>
    </source>
</evidence>
<feature type="compositionally biased region" description="Acidic residues" evidence="1">
    <location>
        <begin position="90"/>
        <end position="112"/>
    </location>
</feature>
<organism evidence="2 3">
    <name type="scientific">Paracoccus aurantiacus</name>
    <dbReference type="NCBI Taxonomy" id="2599412"/>
    <lineage>
        <taxon>Bacteria</taxon>
        <taxon>Pseudomonadati</taxon>
        <taxon>Pseudomonadota</taxon>
        <taxon>Alphaproteobacteria</taxon>
        <taxon>Rhodobacterales</taxon>
        <taxon>Paracoccaceae</taxon>
        <taxon>Paracoccus</taxon>
    </lineage>
</organism>
<dbReference type="AlphaFoldDB" id="A0A5C6S180"/>
<dbReference type="RefSeq" id="WP_147098568.1">
    <property type="nucleotide sequence ID" value="NZ_JBHUFH010000012.1"/>
</dbReference>
<dbReference type="EMBL" id="VOPL01000004">
    <property type="protein sequence ID" value="TXB68607.1"/>
    <property type="molecule type" value="Genomic_DNA"/>
</dbReference>
<sequence length="112" mass="13028">MKWHHVAENWPAFYEAIVDRWPGIDEADLDEVDGDQRRFVRLVAETEELEVEEARAEIREWLIGEIPSDVVMDEAHDDRSIRNSAKYVGEGEDEYDDDARFGDDDEVDEDGD</sequence>
<protein>
    <submittedName>
        <fullName evidence="2">Uncharacterized protein</fullName>
    </submittedName>
</protein>
<evidence type="ECO:0000313" key="3">
    <source>
        <dbReference type="Proteomes" id="UP000321562"/>
    </source>
</evidence>
<keyword evidence="3" id="KW-1185">Reference proteome</keyword>
<gene>
    <name evidence="2" type="ORF">FQV27_11505</name>
</gene>
<dbReference type="OrthoDB" id="7651547at2"/>
<name>A0A5C6S180_9RHOB</name>
<proteinExistence type="predicted"/>
<dbReference type="Proteomes" id="UP000321562">
    <property type="component" value="Unassembled WGS sequence"/>
</dbReference>